<feature type="non-terminal residue" evidence="1">
    <location>
        <position position="30"/>
    </location>
</feature>
<reference evidence="1" key="1">
    <citation type="journal article" date="2013" name="Environ. Microbiol.">
        <title>Microbiota from the distal guts of lean and obese adolescents exhibit partial functional redundancy besides clear differences in community structure.</title>
        <authorList>
            <person name="Ferrer M."/>
            <person name="Ruiz A."/>
            <person name="Lanza F."/>
            <person name="Haange S.B."/>
            <person name="Oberbach A."/>
            <person name="Till H."/>
            <person name="Bargiela R."/>
            <person name="Campoy C."/>
            <person name="Segura M.T."/>
            <person name="Richter M."/>
            <person name="von Bergen M."/>
            <person name="Seifert J."/>
            <person name="Suarez A."/>
        </authorList>
    </citation>
    <scope>NUCLEOTIDE SEQUENCE</scope>
</reference>
<evidence type="ECO:0000313" key="1">
    <source>
        <dbReference type="EMBL" id="EKC49840.1"/>
    </source>
</evidence>
<organism evidence="1">
    <name type="scientific">human gut metagenome</name>
    <dbReference type="NCBI Taxonomy" id="408170"/>
    <lineage>
        <taxon>unclassified sequences</taxon>
        <taxon>metagenomes</taxon>
        <taxon>organismal metagenomes</taxon>
    </lineage>
</organism>
<gene>
    <name evidence="1" type="ORF">LEA_18190</name>
</gene>
<name>K1S7U6_9ZZZZ</name>
<sequence>MRAKKVIVGVAISAMLISSSIPVMAFSVTN</sequence>
<dbReference type="EMBL" id="AJWY01012472">
    <property type="protein sequence ID" value="EKC49840.1"/>
    <property type="molecule type" value="Genomic_DNA"/>
</dbReference>
<comment type="caution">
    <text evidence="1">The sequence shown here is derived from an EMBL/GenBank/DDBJ whole genome shotgun (WGS) entry which is preliminary data.</text>
</comment>
<accession>K1S7U6</accession>
<dbReference type="AlphaFoldDB" id="K1S7U6"/>
<proteinExistence type="predicted"/>
<protein>
    <submittedName>
        <fullName evidence="1">Uncharacterized protein</fullName>
    </submittedName>
</protein>